<keyword evidence="10" id="KW-1185">Reference proteome</keyword>
<evidence type="ECO:0000256" key="5">
    <source>
        <dbReference type="PROSITE-ProRule" id="PRU01240"/>
    </source>
</evidence>
<protein>
    <submittedName>
        <fullName evidence="9">S8 family peptidase</fullName>
        <ecNumber evidence="9">3.4.-.-</ecNumber>
    </submittedName>
</protein>
<feature type="domain" description="Peptidase S8/S53" evidence="8">
    <location>
        <begin position="187"/>
        <end position="499"/>
    </location>
</feature>
<evidence type="ECO:0000256" key="4">
    <source>
        <dbReference type="ARBA" id="ARBA00022825"/>
    </source>
</evidence>
<feature type="active site" description="Charge relay system" evidence="5">
    <location>
        <position position="195"/>
    </location>
</feature>
<dbReference type="InterPro" id="IPR013783">
    <property type="entry name" value="Ig-like_fold"/>
</dbReference>
<dbReference type="SUPFAM" id="SSF52743">
    <property type="entry name" value="Subtilisin-like"/>
    <property type="match status" value="1"/>
</dbReference>
<dbReference type="PROSITE" id="PS00138">
    <property type="entry name" value="SUBTILASE_SER"/>
    <property type="match status" value="1"/>
</dbReference>
<dbReference type="Proteomes" id="UP001228044">
    <property type="component" value="Unassembled WGS sequence"/>
</dbReference>
<keyword evidence="2 5" id="KW-0645">Protease</keyword>
<evidence type="ECO:0000313" key="10">
    <source>
        <dbReference type="Proteomes" id="UP001228044"/>
    </source>
</evidence>
<organism evidence="9 10">
    <name type="scientific">Roseateles violae</name>
    <dbReference type="NCBI Taxonomy" id="3058042"/>
    <lineage>
        <taxon>Bacteria</taxon>
        <taxon>Pseudomonadati</taxon>
        <taxon>Pseudomonadota</taxon>
        <taxon>Betaproteobacteria</taxon>
        <taxon>Burkholderiales</taxon>
        <taxon>Sphaerotilaceae</taxon>
        <taxon>Roseateles</taxon>
    </lineage>
</organism>
<evidence type="ECO:0000256" key="6">
    <source>
        <dbReference type="RuleBase" id="RU003355"/>
    </source>
</evidence>
<dbReference type="EMBL" id="JAUHHC010000001">
    <property type="protein sequence ID" value="MDN3918764.1"/>
    <property type="molecule type" value="Genomic_DNA"/>
</dbReference>
<dbReference type="Gene3D" id="3.40.50.200">
    <property type="entry name" value="Peptidase S8/S53 domain"/>
    <property type="match status" value="1"/>
</dbReference>
<feature type="signal peptide" evidence="7">
    <location>
        <begin position="1"/>
        <end position="23"/>
    </location>
</feature>
<dbReference type="InterPro" id="IPR036852">
    <property type="entry name" value="Peptidase_S8/S53_dom_sf"/>
</dbReference>
<name>A0ABT8DR58_9BURK</name>
<dbReference type="PROSITE" id="PS00136">
    <property type="entry name" value="SUBTILASE_ASP"/>
    <property type="match status" value="1"/>
</dbReference>
<sequence length="679" mass="67643">MRILNTVLATVAAGLLLALPGRAAPAEQAEQAAATAAPTARVIVRFKADADSVRARVVQRRMTRAEVLDIAQTRATALGLRQGRQLRAGLSLDERTQVITAAGLDSATLARRLAQDGEVELVAVDQLRKHTQLPNDPMFGGATPAPMSTSGGVSSRVIDQWYLKAPSGEVVSSINAPAAWDITTGKSSVVVAVLDTGVRLDHPDLAGQFVGGYDMIGYTTSAGVATANDGDRADADASDPGDWVSQADLNAGNLGSGCNSEDIGNSSWHGTRVSGLIAASSNNGLGIAGVGWGIKLLPVRVLGKCGGYDSDIIAGMKWAAGIAVSGLPSNPNPAQVLNMSLGGSGSCSSGSTATLYRDAINQVIAKGATVVVAAGNSTGQAVGLPGNCPGVISVAGLRHLGSKVGFSSVGPEVSIAAPGGNCVNLSGACLYPMVSTTNSGSTTPVAADNAYTNGAVSVGTSFSTPLVSGTVALMLSARPSLTAPEVLALLRKTARPFVTSGSTADVQACKAPNGAEQLECYCTTSTCGAGMLDAAAAVAAAQAANTEQITITANPASGAQAGQTITLTVASTLGAGRSVVATAWSLVDGGGAVGGFASATDGSSVTLQPTAGGVITVKVQLSDDLGVIHSATTTVSVAAAPVVNTPSTSSGGGGGAFSPMWLGLLGLACWALRRKPAAR</sequence>
<keyword evidence="4 5" id="KW-0720">Serine protease</keyword>
<dbReference type="InterPro" id="IPR050131">
    <property type="entry name" value="Peptidase_S8_subtilisin-like"/>
</dbReference>
<accession>A0ABT8DR58</accession>
<evidence type="ECO:0000256" key="7">
    <source>
        <dbReference type="SAM" id="SignalP"/>
    </source>
</evidence>
<dbReference type="PROSITE" id="PS00137">
    <property type="entry name" value="SUBTILASE_HIS"/>
    <property type="match status" value="1"/>
</dbReference>
<dbReference type="EC" id="3.4.-.-" evidence="9"/>
<dbReference type="Gene3D" id="2.60.40.10">
    <property type="entry name" value="Immunoglobulins"/>
    <property type="match status" value="1"/>
</dbReference>
<dbReference type="InterPro" id="IPR023827">
    <property type="entry name" value="Peptidase_S8_Asp-AS"/>
</dbReference>
<evidence type="ECO:0000259" key="8">
    <source>
        <dbReference type="Pfam" id="PF00082"/>
    </source>
</evidence>
<evidence type="ECO:0000256" key="2">
    <source>
        <dbReference type="ARBA" id="ARBA00022670"/>
    </source>
</evidence>
<proteinExistence type="inferred from homology"/>
<feature type="chain" id="PRO_5045723218" evidence="7">
    <location>
        <begin position="24"/>
        <end position="679"/>
    </location>
</feature>
<reference evidence="9 10" key="1">
    <citation type="submission" date="2023-06" db="EMBL/GenBank/DDBJ databases">
        <title>Pelomonas sp. PFR6 16S ribosomal RNA gene Genome sequencing and assembly.</title>
        <authorList>
            <person name="Woo H."/>
        </authorList>
    </citation>
    <scope>NUCLEOTIDE SEQUENCE [LARGE SCALE GENOMIC DNA]</scope>
    <source>
        <strain evidence="9 10">PFR6</strain>
    </source>
</reference>
<dbReference type="CDD" id="cd07496">
    <property type="entry name" value="Peptidases_S8_13"/>
    <property type="match status" value="1"/>
</dbReference>
<dbReference type="CDD" id="cd00146">
    <property type="entry name" value="PKD"/>
    <property type="match status" value="1"/>
</dbReference>
<dbReference type="PRINTS" id="PR00723">
    <property type="entry name" value="SUBTILISIN"/>
</dbReference>
<dbReference type="RefSeq" id="WP_290357093.1">
    <property type="nucleotide sequence ID" value="NZ_JAUHHC010000001.1"/>
</dbReference>
<feature type="active site" description="Charge relay system" evidence="5">
    <location>
        <position position="269"/>
    </location>
</feature>
<gene>
    <name evidence="9" type="ORF">QWJ38_00610</name>
</gene>
<keyword evidence="3 5" id="KW-0378">Hydrolase</keyword>
<dbReference type="InterPro" id="IPR000209">
    <property type="entry name" value="Peptidase_S8/S53_dom"/>
</dbReference>
<dbReference type="PROSITE" id="PS51892">
    <property type="entry name" value="SUBTILASE"/>
    <property type="match status" value="1"/>
</dbReference>
<evidence type="ECO:0000313" key="9">
    <source>
        <dbReference type="EMBL" id="MDN3918764.1"/>
    </source>
</evidence>
<keyword evidence="7" id="KW-0732">Signal</keyword>
<comment type="similarity">
    <text evidence="1 5 6">Belongs to the peptidase S8 family.</text>
</comment>
<dbReference type="InterPro" id="IPR022398">
    <property type="entry name" value="Peptidase_S8_His-AS"/>
</dbReference>
<dbReference type="InterPro" id="IPR023828">
    <property type="entry name" value="Peptidase_S8_Ser-AS"/>
</dbReference>
<dbReference type="Pfam" id="PF00082">
    <property type="entry name" value="Peptidase_S8"/>
    <property type="match status" value="1"/>
</dbReference>
<feature type="active site" description="Charge relay system" evidence="5">
    <location>
        <position position="461"/>
    </location>
</feature>
<dbReference type="InterPro" id="IPR034176">
    <property type="entry name" value="Peptidases_S8_13"/>
</dbReference>
<evidence type="ECO:0000256" key="1">
    <source>
        <dbReference type="ARBA" id="ARBA00011073"/>
    </source>
</evidence>
<dbReference type="GO" id="GO:0016787">
    <property type="term" value="F:hydrolase activity"/>
    <property type="evidence" value="ECO:0007669"/>
    <property type="project" value="UniProtKB-KW"/>
</dbReference>
<dbReference type="PANTHER" id="PTHR43806:SF11">
    <property type="entry name" value="CEREVISIN-RELATED"/>
    <property type="match status" value="1"/>
</dbReference>
<evidence type="ECO:0000256" key="3">
    <source>
        <dbReference type="ARBA" id="ARBA00022801"/>
    </source>
</evidence>
<dbReference type="PANTHER" id="PTHR43806">
    <property type="entry name" value="PEPTIDASE S8"/>
    <property type="match status" value="1"/>
</dbReference>
<dbReference type="InterPro" id="IPR015500">
    <property type="entry name" value="Peptidase_S8_subtilisin-rel"/>
</dbReference>
<comment type="caution">
    <text evidence="9">The sequence shown here is derived from an EMBL/GenBank/DDBJ whole genome shotgun (WGS) entry which is preliminary data.</text>
</comment>